<organism evidence="1">
    <name type="scientific">Anguilla anguilla</name>
    <name type="common">European freshwater eel</name>
    <name type="synonym">Muraena anguilla</name>
    <dbReference type="NCBI Taxonomy" id="7936"/>
    <lineage>
        <taxon>Eukaryota</taxon>
        <taxon>Metazoa</taxon>
        <taxon>Chordata</taxon>
        <taxon>Craniata</taxon>
        <taxon>Vertebrata</taxon>
        <taxon>Euteleostomi</taxon>
        <taxon>Actinopterygii</taxon>
        <taxon>Neopterygii</taxon>
        <taxon>Teleostei</taxon>
        <taxon>Anguilliformes</taxon>
        <taxon>Anguillidae</taxon>
        <taxon>Anguilla</taxon>
    </lineage>
</organism>
<reference evidence="1" key="2">
    <citation type="journal article" date="2015" name="Fish Shellfish Immunol.">
        <title>Early steps in the European eel (Anguilla anguilla)-Vibrio vulnificus interaction in the gills: Role of the RtxA13 toxin.</title>
        <authorList>
            <person name="Callol A."/>
            <person name="Pajuelo D."/>
            <person name="Ebbesson L."/>
            <person name="Teles M."/>
            <person name="MacKenzie S."/>
            <person name="Amaro C."/>
        </authorList>
    </citation>
    <scope>NUCLEOTIDE SEQUENCE</scope>
</reference>
<accession>A0A0E9QKA0</accession>
<dbReference type="EMBL" id="GBXM01091645">
    <property type="protein sequence ID" value="JAH16932.1"/>
    <property type="molecule type" value="Transcribed_RNA"/>
</dbReference>
<proteinExistence type="predicted"/>
<name>A0A0E9QKA0_ANGAN</name>
<protein>
    <submittedName>
        <fullName evidence="1">Uncharacterized protein</fullName>
    </submittedName>
</protein>
<sequence length="35" mass="4151">MHKPLISDGVWYNGIKCICKQTVSRFLRVHDFTEK</sequence>
<reference evidence="1" key="1">
    <citation type="submission" date="2014-11" db="EMBL/GenBank/DDBJ databases">
        <authorList>
            <person name="Amaro Gonzalez C."/>
        </authorList>
    </citation>
    <scope>NUCLEOTIDE SEQUENCE</scope>
</reference>
<evidence type="ECO:0000313" key="1">
    <source>
        <dbReference type="EMBL" id="JAH16932.1"/>
    </source>
</evidence>
<dbReference type="AlphaFoldDB" id="A0A0E9QKA0"/>